<reference evidence="3" key="1">
    <citation type="journal article" date="2005" name="Nature">
        <title>The map-based sequence of the rice genome.</title>
        <authorList>
            <consortium name="International rice genome sequencing project (IRGSP)"/>
            <person name="Matsumoto T."/>
            <person name="Wu J."/>
            <person name="Kanamori H."/>
            <person name="Katayose Y."/>
            <person name="Fujisawa M."/>
            <person name="Namiki N."/>
            <person name="Mizuno H."/>
            <person name="Yamamoto K."/>
            <person name="Antonio B.A."/>
            <person name="Baba T."/>
            <person name="Sakata K."/>
            <person name="Nagamura Y."/>
            <person name="Aoki H."/>
            <person name="Arikawa K."/>
            <person name="Arita K."/>
            <person name="Bito T."/>
            <person name="Chiden Y."/>
            <person name="Fujitsuka N."/>
            <person name="Fukunaka R."/>
            <person name="Hamada M."/>
            <person name="Harada C."/>
            <person name="Hayashi A."/>
            <person name="Hijishita S."/>
            <person name="Honda M."/>
            <person name="Hosokawa S."/>
            <person name="Ichikawa Y."/>
            <person name="Idonuma A."/>
            <person name="Iijima M."/>
            <person name="Ikeda M."/>
            <person name="Ikeno M."/>
            <person name="Ito K."/>
            <person name="Ito S."/>
            <person name="Ito T."/>
            <person name="Ito Y."/>
            <person name="Ito Y."/>
            <person name="Iwabuchi A."/>
            <person name="Kamiya K."/>
            <person name="Karasawa W."/>
            <person name="Kurita K."/>
            <person name="Katagiri S."/>
            <person name="Kikuta A."/>
            <person name="Kobayashi H."/>
            <person name="Kobayashi N."/>
            <person name="Machita K."/>
            <person name="Maehara T."/>
            <person name="Masukawa M."/>
            <person name="Mizubayashi T."/>
            <person name="Mukai Y."/>
            <person name="Nagasaki H."/>
            <person name="Nagata Y."/>
            <person name="Naito S."/>
            <person name="Nakashima M."/>
            <person name="Nakama Y."/>
            <person name="Nakamichi Y."/>
            <person name="Nakamura M."/>
            <person name="Meguro A."/>
            <person name="Negishi M."/>
            <person name="Ohta I."/>
            <person name="Ohta T."/>
            <person name="Okamoto M."/>
            <person name="Ono N."/>
            <person name="Saji S."/>
            <person name="Sakaguchi M."/>
            <person name="Sakai K."/>
            <person name="Shibata M."/>
            <person name="Shimokawa T."/>
            <person name="Song J."/>
            <person name="Takazaki Y."/>
            <person name="Terasawa K."/>
            <person name="Tsugane M."/>
            <person name="Tsuji K."/>
            <person name="Ueda S."/>
            <person name="Waki K."/>
            <person name="Yamagata H."/>
            <person name="Yamamoto M."/>
            <person name="Yamamoto S."/>
            <person name="Yamane H."/>
            <person name="Yoshiki S."/>
            <person name="Yoshihara R."/>
            <person name="Yukawa K."/>
            <person name="Zhong H."/>
            <person name="Yano M."/>
            <person name="Yuan Q."/>
            <person name="Ouyang S."/>
            <person name="Liu J."/>
            <person name="Jones K.M."/>
            <person name="Gansberger K."/>
            <person name="Moffat K."/>
            <person name="Hill J."/>
            <person name="Bera J."/>
            <person name="Fadrosh D."/>
            <person name="Jin S."/>
            <person name="Johri S."/>
            <person name="Kim M."/>
            <person name="Overton L."/>
            <person name="Reardon M."/>
            <person name="Tsitrin T."/>
            <person name="Vuong H."/>
            <person name="Weaver B."/>
            <person name="Ciecko A."/>
            <person name="Tallon L."/>
            <person name="Jackson J."/>
            <person name="Pai G."/>
            <person name="Aken S.V."/>
            <person name="Utterback T."/>
            <person name="Reidmuller S."/>
            <person name="Feldblyum T."/>
            <person name="Hsiao J."/>
            <person name="Zismann V."/>
            <person name="Iobst S."/>
            <person name="de Vazeille A.R."/>
            <person name="Buell C.R."/>
            <person name="Ying K."/>
            <person name="Li Y."/>
            <person name="Lu T."/>
            <person name="Huang Y."/>
            <person name="Zhao Q."/>
            <person name="Feng Q."/>
            <person name="Zhang L."/>
            <person name="Zhu J."/>
            <person name="Weng Q."/>
            <person name="Mu J."/>
            <person name="Lu Y."/>
            <person name="Fan D."/>
            <person name="Liu Y."/>
            <person name="Guan J."/>
            <person name="Zhang Y."/>
            <person name="Yu S."/>
            <person name="Liu X."/>
            <person name="Zhang Y."/>
            <person name="Hong G."/>
            <person name="Han B."/>
            <person name="Choisne N."/>
            <person name="Demange N."/>
            <person name="Orjeda G."/>
            <person name="Samain S."/>
            <person name="Cattolico L."/>
            <person name="Pelletier E."/>
            <person name="Couloux A."/>
            <person name="Segurens B."/>
            <person name="Wincker P."/>
            <person name="D'Hont A."/>
            <person name="Scarpelli C."/>
            <person name="Weissenbach J."/>
            <person name="Salanoubat M."/>
            <person name="Quetier F."/>
            <person name="Yu Y."/>
            <person name="Kim H.R."/>
            <person name="Rambo T."/>
            <person name="Currie J."/>
            <person name="Collura K."/>
            <person name="Luo M."/>
            <person name="Yang T."/>
            <person name="Ammiraju J.S.S."/>
            <person name="Engler F."/>
            <person name="Soderlund C."/>
            <person name="Wing R.A."/>
            <person name="Palmer L.E."/>
            <person name="de la Bastide M."/>
            <person name="Spiegel L."/>
            <person name="Nascimento L."/>
            <person name="Zutavern T."/>
            <person name="O'Shaughnessy A."/>
            <person name="Dike S."/>
            <person name="Dedhia N."/>
            <person name="Preston R."/>
            <person name="Balija V."/>
            <person name="McCombie W.R."/>
            <person name="Chow T."/>
            <person name="Chen H."/>
            <person name="Chung M."/>
            <person name="Chen C."/>
            <person name="Shaw J."/>
            <person name="Wu H."/>
            <person name="Hsiao K."/>
            <person name="Chao Y."/>
            <person name="Chu M."/>
            <person name="Cheng C."/>
            <person name="Hour A."/>
            <person name="Lee P."/>
            <person name="Lin S."/>
            <person name="Lin Y."/>
            <person name="Liou J."/>
            <person name="Liu S."/>
            <person name="Hsing Y."/>
            <person name="Raghuvanshi S."/>
            <person name="Mohanty A."/>
            <person name="Bharti A.K."/>
            <person name="Gaur A."/>
            <person name="Gupta V."/>
            <person name="Kumar D."/>
            <person name="Ravi V."/>
            <person name="Vij S."/>
            <person name="Kapur A."/>
            <person name="Khurana P."/>
            <person name="Khurana P."/>
            <person name="Khurana J.P."/>
            <person name="Tyagi A.K."/>
            <person name="Gaikwad K."/>
            <person name="Singh A."/>
            <person name="Dalal V."/>
            <person name="Srivastava S."/>
            <person name="Dixit A."/>
            <person name="Pal A.K."/>
            <person name="Ghazi I.A."/>
            <person name="Yadav M."/>
            <person name="Pandit A."/>
            <person name="Bhargava A."/>
            <person name="Sureshbabu K."/>
            <person name="Batra K."/>
            <person name="Sharma T.R."/>
            <person name="Mohapatra T."/>
            <person name="Singh N.K."/>
            <person name="Messing J."/>
            <person name="Nelson A.B."/>
            <person name="Fuks G."/>
            <person name="Kavchok S."/>
            <person name="Keizer G."/>
            <person name="Linton E."/>
            <person name="Llaca V."/>
            <person name="Song R."/>
            <person name="Tanyolac B."/>
            <person name="Young S."/>
            <person name="Ho-Il K."/>
            <person name="Hahn J.H."/>
            <person name="Sangsakoo G."/>
            <person name="Vanavichit A."/>
            <person name="de Mattos Luiz.A.T."/>
            <person name="Zimmer P.D."/>
            <person name="Malone G."/>
            <person name="Dellagostin O."/>
            <person name="de Oliveira A.C."/>
            <person name="Bevan M."/>
            <person name="Bancroft I."/>
            <person name="Minx P."/>
            <person name="Cordum H."/>
            <person name="Wilson R."/>
            <person name="Cheng Z."/>
            <person name="Jin W."/>
            <person name="Jiang J."/>
            <person name="Leong S.A."/>
            <person name="Iwama H."/>
            <person name="Gojobori T."/>
            <person name="Itoh T."/>
            <person name="Niimura Y."/>
            <person name="Fujii Y."/>
            <person name="Habara T."/>
            <person name="Sakai H."/>
            <person name="Sato Y."/>
            <person name="Wilson G."/>
            <person name="Kumar K."/>
            <person name="McCouch S."/>
            <person name="Juretic N."/>
            <person name="Hoen D."/>
            <person name="Wright S."/>
            <person name="Bruskiewich R."/>
            <person name="Bureau T."/>
            <person name="Miyao A."/>
            <person name="Hirochika H."/>
            <person name="Nishikawa T."/>
            <person name="Kadowaki K."/>
            <person name="Sugiura M."/>
            <person name="Burr B."/>
            <person name="Sasaki T."/>
        </authorList>
    </citation>
    <scope>NUCLEOTIDE SEQUENCE [LARGE SCALE GENOMIC DNA]</scope>
    <source>
        <strain evidence="3">cv. Nipponbare</strain>
    </source>
</reference>
<proteinExistence type="predicted"/>
<evidence type="ECO:0000313" key="3">
    <source>
        <dbReference type="Proteomes" id="UP000000763"/>
    </source>
</evidence>
<sequence>MQKKPTFRDAERRHGGSTTIGGASPALSHRRLRAKAATLRHCPRLLLTVRERKSEESEREKRERKRERESV</sequence>
<dbReference type="EMBL" id="AP004556">
    <property type="protein sequence ID" value="BAC99525.1"/>
    <property type="molecule type" value="Genomic_DNA"/>
</dbReference>
<evidence type="ECO:0000256" key="1">
    <source>
        <dbReference type="SAM" id="MobiDB-lite"/>
    </source>
</evidence>
<accession>Q6ZCY0</accession>
<feature type="region of interest" description="Disordered" evidence="1">
    <location>
        <begin position="1"/>
        <end position="32"/>
    </location>
</feature>
<evidence type="ECO:0000313" key="2">
    <source>
        <dbReference type="EMBL" id="BAC99525.1"/>
    </source>
</evidence>
<protein>
    <submittedName>
        <fullName evidence="2">Uncharacterized protein</fullName>
    </submittedName>
</protein>
<gene>
    <name evidence="2" type="primary">P0026A08.21</name>
</gene>
<feature type="compositionally biased region" description="Basic and acidic residues" evidence="1">
    <location>
        <begin position="1"/>
        <end position="14"/>
    </location>
</feature>
<reference evidence="3" key="2">
    <citation type="journal article" date="2008" name="Nucleic Acids Res.">
        <title>The rice annotation project database (RAP-DB): 2008 update.</title>
        <authorList>
            <consortium name="The rice annotation project (RAP)"/>
        </authorList>
    </citation>
    <scope>GENOME REANNOTATION</scope>
    <source>
        <strain evidence="3">cv. Nipponbare</strain>
    </source>
</reference>
<feature type="region of interest" description="Disordered" evidence="1">
    <location>
        <begin position="50"/>
        <end position="71"/>
    </location>
</feature>
<name>Q6ZCY0_ORYSJ</name>
<organism evidence="2 3">
    <name type="scientific">Oryza sativa subsp. japonica</name>
    <name type="common">Rice</name>
    <dbReference type="NCBI Taxonomy" id="39947"/>
    <lineage>
        <taxon>Eukaryota</taxon>
        <taxon>Viridiplantae</taxon>
        <taxon>Streptophyta</taxon>
        <taxon>Embryophyta</taxon>
        <taxon>Tracheophyta</taxon>
        <taxon>Spermatophyta</taxon>
        <taxon>Magnoliopsida</taxon>
        <taxon>Liliopsida</taxon>
        <taxon>Poales</taxon>
        <taxon>Poaceae</taxon>
        <taxon>BOP clade</taxon>
        <taxon>Oryzoideae</taxon>
        <taxon>Oryzeae</taxon>
        <taxon>Oryzinae</taxon>
        <taxon>Oryza</taxon>
        <taxon>Oryza sativa</taxon>
    </lineage>
</organism>
<dbReference type="Proteomes" id="UP000000763">
    <property type="component" value="Chromosome 8"/>
</dbReference>
<dbReference type="AlphaFoldDB" id="Q6ZCY0"/>